<evidence type="ECO:0000313" key="2">
    <source>
        <dbReference type="Proteomes" id="UP001596548"/>
    </source>
</evidence>
<dbReference type="Proteomes" id="UP001596548">
    <property type="component" value="Unassembled WGS sequence"/>
</dbReference>
<reference evidence="2" key="1">
    <citation type="journal article" date="2019" name="Int. J. Syst. Evol. Microbiol.">
        <title>The Global Catalogue of Microorganisms (GCM) 10K type strain sequencing project: providing services to taxonomists for standard genome sequencing and annotation.</title>
        <authorList>
            <consortium name="The Broad Institute Genomics Platform"/>
            <consortium name="The Broad Institute Genome Sequencing Center for Infectious Disease"/>
            <person name="Wu L."/>
            <person name="Ma J."/>
        </authorList>
    </citation>
    <scope>NUCLEOTIDE SEQUENCE [LARGE SCALE GENOMIC DNA]</scope>
    <source>
        <strain evidence="2">XZYJT-10</strain>
    </source>
</reference>
<evidence type="ECO:0000313" key="1">
    <source>
        <dbReference type="EMBL" id="MFC7279109.1"/>
    </source>
</evidence>
<organism evidence="1 2">
    <name type="scientific">Paractinoplanes rhizophilus</name>
    <dbReference type="NCBI Taxonomy" id="1416877"/>
    <lineage>
        <taxon>Bacteria</taxon>
        <taxon>Bacillati</taxon>
        <taxon>Actinomycetota</taxon>
        <taxon>Actinomycetes</taxon>
        <taxon>Micromonosporales</taxon>
        <taxon>Micromonosporaceae</taxon>
        <taxon>Paractinoplanes</taxon>
    </lineage>
</organism>
<proteinExistence type="predicted"/>
<accession>A0ABW2I2N1</accession>
<comment type="caution">
    <text evidence="1">The sequence shown here is derived from an EMBL/GenBank/DDBJ whole genome shotgun (WGS) entry which is preliminary data.</text>
</comment>
<gene>
    <name evidence="1" type="ORF">ACFQS1_34540</name>
</gene>
<keyword evidence="2" id="KW-1185">Reference proteome</keyword>
<dbReference type="EMBL" id="JBHTBJ010000043">
    <property type="protein sequence ID" value="MFC7279109.1"/>
    <property type="molecule type" value="Genomic_DNA"/>
</dbReference>
<sequence length="789" mass="87523">MVMVGTLWPGEFDERTAYRVQSEPYMQDNDQQLLDLASVIDVPGAFSAAERRRAEQLTADKRILVALRAFDAGFTQVLAAGPQLLRRWENADPTDSKQYCGKAVITAALDARRVGVNTPVSAALLAAAAPAYLSSAQRATAPEDWFERAISYSTTLMHGATACLTPVAGGMGQVAGWVTADYLYQCALQMRRTAPIPDQAWQALLDHHDPRESRFLGESAVRWNRPEKAIKFYEKAATAGDGWAACELADLLDADDRAGEAITVLQMFVEGQPGPKVTLSPTRQSVRSELVSKLAGLLIGEDRIDDMRRLADAHGKSAATWFVDMLLDHGMTAELRQRADAGDWEASRWLTTSLQAHGRVDELEERADAGESLAQVRLAELLARQGQLDRLRRRADAGDRASQHHLAFLLAKKGRVGELRRRAKAGNQSAANRLVELLSTHARTDEALAWLRPNLVDWHAAKEVIEVLVQDQRTTDALAALRLYADSGEMWAAVRLNELLVDLCRVDELRLRAKAGDWDANKRLLDLLVAQNREDELRQRADDGDAKAADRLVDLLIDQDRVEVAITVLQTQADAGVWEAAYRLVDLLVELDRVDEAIAWLQPRADSGAWEAAHERDRQTRLKFFVTQDPGVRSSFCTTAHKRLADLLAEHGRIDELRRRADSGDTVAAYVLVDLLAETGQADELSQMADAGNLEAADKLSELLLTRGQVDEAIAVLRSLIENGSPFATSRLINVLADHRRLDELEQEVNAGTSGAAERWMELRGFVPRRRRPDPRDRVYETGGYRETP</sequence>
<dbReference type="Gene3D" id="1.25.40.10">
    <property type="entry name" value="Tetratricopeptide repeat domain"/>
    <property type="match status" value="2"/>
</dbReference>
<name>A0ABW2I2N1_9ACTN</name>
<dbReference type="InterPro" id="IPR011990">
    <property type="entry name" value="TPR-like_helical_dom_sf"/>
</dbReference>
<protein>
    <submittedName>
        <fullName evidence="1">Uncharacterized protein</fullName>
    </submittedName>
</protein>